<keyword evidence="5" id="KW-1185">Reference proteome</keyword>
<keyword evidence="2" id="KW-0732">Signal</keyword>
<dbReference type="InterPro" id="IPR008974">
    <property type="entry name" value="TRAF-like"/>
</dbReference>
<evidence type="ECO:0000313" key="4">
    <source>
        <dbReference type="EMBL" id="KAI3434709.1"/>
    </source>
</evidence>
<feature type="signal peptide" evidence="2">
    <location>
        <begin position="1"/>
        <end position="15"/>
    </location>
</feature>
<protein>
    <recommendedName>
        <fullName evidence="3">MATH domain-containing protein</fullName>
    </recommendedName>
</protein>
<evidence type="ECO:0000256" key="2">
    <source>
        <dbReference type="SAM" id="SignalP"/>
    </source>
</evidence>
<proteinExistence type="predicted"/>
<dbReference type="PROSITE" id="PS50144">
    <property type="entry name" value="MATH"/>
    <property type="match status" value="1"/>
</dbReference>
<name>A0A9D4YZM3_CHLVU</name>
<evidence type="ECO:0000313" key="5">
    <source>
        <dbReference type="Proteomes" id="UP001055712"/>
    </source>
</evidence>
<dbReference type="InterPro" id="IPR002083">
    <property type="entry name" value="MATH/TRAF_dom"/>
</dbReference>
<dbReference type="Pfam" id="PF22486">
    <property type="entry name" value="MATH_2"/>
    <property type="match status" value="1"/>
</dbReference>
<sequence>MWAPLLETLPLLAAGALWQLQRGFRRRGRAKKAAIATATAATAVEPSPPLFGASAIDLRTLDITQPERFYLPDDSFEKLSDCFAIVEGTRLPLHIQLLASQAGVLRQLFVGQTDNDGVAGSSTGSQTTCELSSAFSGCTLTQALCFLRLIYSPDHATAGSLHAIRRHQTGLLAAVAGLAHRLDASSLLAKIEGYLQRFSGVANITQLLSMVQLAESCHLAGLADTCLSLLARQLAAAGPFWSEQVQHAQLAACSSDSLARLACKMAGCVHAGAFQPPKVHGVRRGLRGAAGGFTWMLPHFSRQRGRVTSPWVEVGGVEWRLKVWPQGDDAAGGTHLSAYLECNYAHAASTGLASVDAHYEFCFIDQSQEGLHYTVDCGKDLFTSTTQNWGKTRMMTLEELTRSDRSYLAGDQLAIRINIRVVPPASLEAAAAAAAAVVPVPHAAMLPGAA</sequence>
<dbReference type="Proteomes" id="UP001055712">
    <property type="component" value="Unassembled WGS sequence"/>
</dbReference>
<dbReference type="Gene3D" id="3.30.710.10">
    <property type="entry name" value="Potassium Channel Kv1.1, Chain A"/>
    <property type="match status" value="1"/>
</dbReference>
<dbReference type="InterPro" id="IPR011333">
    <property type="entry name" value="SKP1/BTB/POZ_sf"/>
</dbReference>
<organism evidence="4 5">
    <name type="scientific">Chlorella vulgaris</name>
    <name type="common">Green alga</name>
    <dbReference type="NCBI Taxonomy" id="3077"/>
    <lineage>
        <taxon>Eukaryota</taxon>
        <taxon>Viridiplantae</taxon>
        <taxon>Chlorophyta</taxon>
        <taxon>core chlorophytes</taxon>
        <taxon>Trebouxiophyceae</taxon>
        <taxon>Chlorellales</taxon>
        <taxon>Chlorellaceae</taxon>
        <taxon>Chlorella clade</taxon>
        <taxon>Chlorella</taxon>
    </lineage>
</organism>
<gene>
    <name evidence="4" type="ORF">D9Q98_002770</name>
</gene>
<dbReference type="InterPro" id="IPR050804">
    <property type="entry name" value="MCC"/>
</dbReference>
<reference evidence="4" key="1">
    <citation type="journal article" date="2019" name="Plant J.">
        <title>Chlorella vulgaris genome assembly and annotation reveals the molecular basis for metabolic acclimation to high light conditions.</title>
        <authorList>
            <person name="Cecchin M."/>
            <person name="Marcolungo L."/>
            <person name="Rossato M."/>
            <person name="Girolomoni L."/>
            <person name="Cosentino E."/>
            <person name="Cuine S."/>
            <person name="Li-Beisson Y."/>
            <person name="Delledonne M."/>
            <person name="Ballottari M."/>
        </authorList>
    </citation>
    <scope>NUCLEOTIDE SEQUENCE</scope>
    <source>
        <strain evidence="4">211/11P</strain>
    </source>
</reference>
<dbReference type="PANTHER" id="PTHR46236">
    <property type="entry name" value="TRAF-LIKE SUPERFAMILY PROTEIN"/>
    <property type="match status" value="1"/>
</dbReference>
<reference evidence="4" key="2">
    <citation type="submission" date="2020-11" db="EMBL/GenBank/DDBJ databases">
        <authorList>
            <person name="Cecchin M."/>
            <person name="Marcolungo L."/>
            <person name="Rossato M."/>
            <person name="Girolomoni L."/>
            <person name="Cosentino E."/>
            <person name="Cuine S."/>
            <person name="Li-Beisson Y."/>
            <person name="Delledonne M."/>
            <person name="Ballottari M."/>
        </authorList>
    </citation>
    <scope>NUCLEOTIDE SEQUENCE</scope>
    <source>
        <strain evidence="4">211/11P</strain>
        <tissue evidence="4">Whole cell</tissue>
    </source>
</reference>
<comment type="caution">
    <text evidence="4">The sequence shown here is derived from an EMBL/GenBank/DDBJ whole genome shotgun (WGS) entry which is preliminary data.</text>
</comment>
<dbReference type="AlphaFoldDB" id="A0A9D4YZM3"/>
<dbReference type="OrthoDB" id="507001at2759"/>
<dbReference type="SMART" id="SM00061">
    <property type="entry name" value="MATH"/>
    <property type="match status" value="1"/>
</dbReference>
<dbReference type="CDD" id="cd00121">
    <property type="entry name" value="MATH"/>
    <property type="match status" value="1"/>
</dbReference>
<evidence type="ECO:0000256" key="1">
    <source>
        <dbReference type="ARBA" id="ARBA00023054"/>
    </source>
</evidence>
<evidence type="ECO:0000259" key="3">
    <source>
        <dbReference type="PROSITE" id="PS50144"/>
    </source>
</evidence>
<dbReference type="SUPFAM" id="SSF49599">
    <property type="entry name" value="TRAF domain-like"/>
    <property type="match status" value="1"/>
</dbReference>
<dbReference type="EMBL" id="SIDB01000003">
    <property type="protein sequence ID" value="KAI3434709.1"/>
    <property type="molecule type" value="Genomic_DNA"/>
</dbReference>
<accession>A0A9D4YZM3</accession>
<feature type="domain" description="MATH" evidence="3">
    <location>
        <begin position="290"/>
        <end position="419"/>
    </location>
</feature>
<dbReference type="Gene3D" id="2.60.210.10">
    <property type="entry name" value="Apoptosis, Tumor Necrosis Factor Receptor Associated Protein 2, Chain A"/>
    <property type="match status" value="1"/>
</dbReference>
<keyword evidence="1" id="KW-0175">Coiled coil</keyword>
<feature type="chain" id="PRO_5039314360" description="MATH domain-containing protein" evidence="2">
    <location>
        <begin position="16"/>
        <end position="450"/>
    </location>
</feature>
<dbReference type="PANTHER" id="PTHR46236:SF35">
    <property type="entry name" value="MATH DOMAIN-CONTAINING PROTEIN"/>
    <property type="match status" value="1"/>
</dbReference>